<keyword evidence="3" id="KW-1133">Transmembrane helix</keyword>
<protein>
    <submittedName>
        <fullName evidence="6">Uncharacterized membrane protein YkvA, DUF1232 family</fullName>
    </submittedName>
</protein>
<keyword evidence="7" id="KW-1185">Reference proteome</keyword>
<evidence type="ECO:0000313" key="6">
    <source>
        <dbReference type="EMBL" id="SIS95605.1"/>
    </source>
</evidence>
<dbReference type="EMBL" id="FTOP01000009">
    <property type="protein sequence ID" value="SIS95605.1"/>
    <property type="molecule type" value="Genomic_DNA"/>
</dbReference>
<dbReference type="InterPro" id="IPR010652">
    <property type="entry name" value="DUF1232"/>
</dbReference>
<evidence type="ECO:0000256" key="2">
    <source>
        <dbReference type="ARBA" id="ARBA00022692"/>
    </source>
</evidence>
<evidence type="ECO:0000313" key="7">
    <source>
        <dbReference type="Proteomes" id="UP000186026"/>
    </source>
</evidence>
<sequence>MGVLLDRSKFYFERAKQLYLEKATTIAGDNGSIKKLLHKANERIQNFKSHPRVKHAIEPIMIFKRMIYAHKSGAHKLSMKTLGLLVLGILYFVTPLDIIPDFLPIIGFADDISVVIAIYKTLKMEIEVFLAWENSQKGSI</sequence>
<dbReference type="STRING" id="529505.SAMN05421761_10949"/>
<organism evidence="6 7">
    <name type="scientific">Belliella pelovolcani</name>
    <dbReference type="NCBI Taxonomy" id="529505"/>
    <lineage>
        <taxon>Bacteria</taxon>
        <taxon>Pseudomonadati</taxon>
        <taxon>Bacteroidota</taxon>
        <taxon>Cytophagia</taxon>
        <taxon>Cytophagales</taxon>
        <taxon>Cyclobacteriaceae</taxon>
        <taxon>Belliella</taxon>
    </lineage>
</organism>
<evidence type="ECO:0000256" key="4">
    <source>
        <dbReference type="ARBA" id="ARBA00023136"/>
    </source>
</evidence>
<proteinExistence type="predicted"/>
<dbReference type="RefSeq" id="WP_076501539.1">
    <property type="nucleotide sequence ID" value="NZ_FTOP01000009.1"/>
</dbReference>
<dbReference type="Proteomes" id="UP000186026">
    <property type="component" value="Unassembled WGS sequence"/>
</dbReference>
<evidence type="ECO:0000256" key="1">
    <source>
        <dbReference type="ARBA" id="ARBA00004127"/>
    </source>
</evidence>
<dbReference type="Pfam" id="PF06803">
    <property type="entry name" value="DUF1232"/>
    <property type="match status" value="1"/>
</dbReference>
<accession>A0A1N7NB42</accession>
<dbReference type="AlphaFoldDB" id="A0A1N7NB42"/>
<evidence type="ECO:0000259" key="5">
    <source>
        <dbReference type="Pfam" id="PF06803"/>
    </source>
</evidence>
<dbReference type="GO" id="GO:0012505">
    <property type="term" value="C:endomembrane system"/>
    <property type="evidence" value="ECO:0007669"/>
    <property type="project" value="UniProtKB-SubCell"/>
</dbReference>
<reference evidence="7" key="1">
    <citation type="submission" date="2017-01" db="EMBL/GenBank/DDBJ databases">
        <authorList>
            <person name="Varghese N."/>
            <person name="Submissions S."/>
        </authorList>
    </citation>
    <scope>NUCLEOTIDE SEQUENCE [LARGE SCALE GENOMIC DNA]</scope>
    <source>
        <strain evidence="7">DSM 46698</strain>
    </source>
</reference>
<evidence type="ECO:0000256" key="3">
    <source>
        <dbReference type="ARBA" id="ARBA00022989"/>
    </source>
</evidence>
<feature type="domain" description="DUF1232" evidence="5">
    <location>
        <begin position="82"/>
        <end position="116"/>
    </location>
</feature>
<gene>
    <name evidence="6" type="ORF">SAMN05421761_10949</name>
</gene>
<dbReference type="OrthoDB" id="9800034at2"/>
<comment type="subcellular location">
    <subcellularLocation>
        <location evidence="1">Endomembrane system</location>
        <topology evidence="1">Multi-pass membrane protein</topology>
    </subcellularLocation>
</comment>
<name>A0A1N7NB42_9BACT</name>
<keyword evidence="2" id="KW-0812">Transmembrane</keyword>
<keyword evidence="4" id="KW-0472">Membrane</keyword>